<feature type="transmembrane region" description="Helical" evidence="8">
    <location>
        <begin position="61"/>
        <end position="81"/>
    </location>
</feature>
<dbReference type="eggNOG" id="ENOG502RKCR">
    <property type="taxonomic scope" value="Eukaryota"/>
</dbReference>
<dbReference type="EMBL" id="ADBL01001810">
    <property type="status" value="NOT_ANNOTATED_CDS"/>
    <property type="molecule type" value="Genomic_DNA"/>
</dbReference>
<evidence type="ECO:0000256" key="3">
    <source>
        <dbReference type="ARBA" id="ARBA00022989"/>
    </source>
</evidence>
<dbReference type="Proteomes" id="UP000011715">
    <property type="component" value="Unassembled WGS sequence"/>
</dbReference>
<dbReference type="GO" id="GO:0043386">
    <property type="term" value="P:mycotoxin biosynthetic process"/>
    <property type="evidence" value="ECO:0007669"/>
    <property type="project" value="InterPro"/>
</dbReference>
<dbReference type="PANTHER" id="PTHR33365:SF13">
    <property type="entry name" value="TAT PATHWAY SIGNAL SEQUENCE"/>
    <property type="match status" value="1"/>
</dbReference>
<proteinExistence type="inferred from homology"/>
<keyword evidence="3 8" id="KW-1133">Transmembrane helix</keyword>
<dbReference type="STRING" id="644358.A0A0C4E4U4"/>
<evidence type="ECO:0000313" key="11">
    <source>
        <dbReference type="Proteomes" id="UP000011715"/>
    </source>
</evidence>
<evidence type="ECO:0000313" key="9">
    <source>
        <dbReference type="EMBL" id="KLU88511.1"/>
    </source>
</evidence>
<reference evidence="9" key="3">
    <citation type="submission" date="2011-03" db="EMBL/GenBank/DDBJ databases">
        <title>Annotation of Magnaporthe poae ATCC 64411.</title>
        <authorList>
            <person name="Ma L.-J."/>
            <person name="Dead R."/>
            <person name="Young S.K."/>
            <person name="Zeng Q."/>
            <person name="Gargeya S."/>
            <person name="Fitzgerald M."/>
            <person name="Haas B."/>
            <person name="Abouelleil A."/>
            <person name="Alvarado L."/>
            <person name="Arachchi H.M."/>
            <person name="Berlin A."/>
            <person name="Brown A."/>
            <person name="Chapman S.B."/>
            <person name="Chen Z."/>
            <person name="Dunbar C."/>
            <person name="Freedman E."/>
            <person name="Gearin G."/>
            <person name="Gellesch M."/>
            <person name="Goldberg J."/>
            <person name="Griggs A."/>
            <person name="Gujja S."/>
            <person name="Heiman D."/>
            <person name="Howarth C."/>
            <person name="Larson L."/>
            <person name="Lui A."/>
            <person name="MacDonald P.J.P."/>
            <person name="Mehta T."/>
            <person name="Montmayeur A."/>
            <person name="Murphy C."/>
            <person name="Neiman D."/>
            <person name="Pearson M."/>
            <person name="Priest M."/>
            <person name="Roberts A."/>
            <person name="Saif S."/>
            <person name="Shea T."/>
            <person name="Shenoy N."/>
            <person name="Sisk P."/>
            <person name="Stolte C."/>
            <person name="Sykes S."/>
            <person name="Yandava C."/>
            <person name="Wortman J."/>
            <person name="Nusbaum C."/>
            <person name="Birren B."/>
        </authorList>
    </citation>
    <scope>NUCLEOTIDE SEQUENCE</scope>
    <source>
        <strain evidence="9">ATCC 64411</strain>
    </source>
</reference>
<dbReference type="AlphaFoldDB" id="A0A0C4E4U4"/>
<dbReference type="VEuPathDB" id="FungiDB:MAPG_07496"/>
<dbReference type="Pfam" id="PF11807">
    <property type="entry name" value="UstYa"/>
    <property type="match status" value="1"/>
</dbReference>
<name>A0A0C4E4U4_MAGP6</name>
<gene>
    <name evidence="9" type="ORF">MAPG_07496</name>
</gene>
<comment type="subcellular location">
    <subcellularLocation>
        <location evidence="1">Membrane</location>
        <topology evidence="1">Single-pass membrane protein</topology>
    </subcellularLocation>
</comment>
<evidence type="ECO:0000256" key="5">
    <source>
        <dbReference type="ARBA" id="ARBA00023136"/>
    </source>
</evidence>
<dbReference type="OrthoDB" id="5222170at2759"/>
<keyword evidence="6" id="KW-0325">Glycoprotein</keyword>
<evidence type="ECO:0000313" key="10">
    <source>
        <dbReference type="EnsemblFungi" id="MAPG_07496T0"/>
    </source>
</evidence>
<dbReference type="PANTHER" id="PTHR33365">
    <property type="entry name" value="YALI0B05434P"/>
    <property type="match status" value="1"/>
</dbReference>
<keyword evidence="11" id="KW-1185">Reference proteome</keyword>
<evidence type="ECO:0000256" key="1">
    <source>
        <dbReference type="ARBA" id="ARBA00004167"/>
    </source>
</evidence>
<evidence type="ECO:0000256" key="7">
    <source>
        <dbReference type="ARBA" id="ARBA00035112"/>
    </source>
</evidence>
<keyword evidence="4" id="KW-0843">Virulence</keyword>
<evidence type="ECO:0000256" key="2">
    <source>
        <dbReference type="ARBA" id="ARBA00022692"/>
    </source>
</evidence>
<evidence type="ECO:0000256" key="4">
    <source>
        <dbReference type="ARBA" id="ARBA00023026"/>
    </source>
</evidence>
<reference evidence="10" key="5">
    <citation type="submission" date="2015-06" db="UniProtKB">
        <authorList>
            <consortium name="EnsemblFungi"/>
        </authorList>
    </citation>
    <scope>IDENTIFICATION</scope>
    <source>
        <strain evidence="10">ATCC 64411</strain>
    </source>
</reference>
<keyword evidence="5 8" id="KW-0472">Membrane</keyword>
<protein>
    <submittedName>
        <fullName evidence="9 10">Uncharacterized protein</fullName>
    </submittedName>
</protein>
<dbReference type="OMA" id="YSTFPPY"/>
<dbReference type="EnsemblFungi" id="MAPG_07496T0">
    <property type="protein sequence ID" value="MAPG_07496T0"/>
    <property type="gene ID" value="MAPG_07496"/>
</dbReference>
<evidence type="ECO:0000256" key="6">
    <source>
        <dbReference type="ARBA" id="ARBA00023180"/>
    </source>
</evidence>
<dbReference type="InterPro" id="IPR021765">
    <property type="entry name" value="UstYa-like"/>
</dbReference>
<comment type="similarity">
    <text evidence="7">Belongs to the ustYa family.</text>
</comment>
<reference evidence="10" key="4">
    <citation type="journal article" date="2015" name="G3 (Bethesda)">
        <title>Genome sequences of three phytopathogenic species of the Magnaporthaceae family of fungi.</title>
        <authorList>
            <person name="Okagaki L.H."/>
            <person name="Nunes C.C."/>
            <person name="Sailsbery J."/>
            <person name="Clay B."/>
            <person name="Brown D."/>
            <person name="John T."/>
            <person name="Oh Y."/>
            <person name="Young N."/>
            <person name="Fitzgerald M."/>
            <person name="Haas B.J."/>
            <person name="Zeng Q."/>
            <person name="Young S."/>
            <person name="Adiconis X."/>
            <person name="Fan L."/>
            <person name="Levin J.Z."/>
            <person name="Mitchell T.K."/>
            <person name="Okubara P.A."/>
            <person name="Farman M.L."/>
            <person name="Kohn L.M."/>
            <person name="Birren B."/>
            <person name="Ma L.-J."/>
            <person name="Dean R.A."/>
        </authorList>
    </citation>
    <scope>NUCLEOTIDE SEQUENCE</scope>
    <source>
        <strain evidence="10">ATCC 64411 / 73-15</strain>
    </source>
</reference>
<reference evidence="11" key="2">
    <citation type="submission" date="2010-05" db="EMBL/GenBank/DDBJ databases">
        <title>The genome sequence of Magnaporthe poae strain ATCC 64411.</title>
        <authorList>
            <person name="Ma L.-J."/>
            <person name="Dead R."/>
            <person name="Young S."/>
            <person name="Zeng Q."/>
            <person name="Koehrsen M."/>
            <person name="Alvarado L."/>
            <person name="Berlin A."/>
            <person name="Chapman S.B."/>
            <person name="Chen Z."/>
            <person name="Freedman E."/>
            <person name="Gellesch M."/>
            <person name="Goldberg J."/>
            <person name="Griggs A."/>
            <person name="Gujja S."/>
            <person name="Heilman E.R."/>
            <person name="Heiman D."/>
            <person name="Hepburn T."/>
            <person name="Howarth C."/>
            <person name="Jen D."/>
            <person name="Larson L."/>
            <person name="Mehta T."/>
            <person name="Neiman D."/>
            <person name="Pearson M."/>
            <person name="Roberts A."/>
            <person name="Saif S."/>
            <person name="Shea T."/>
            <person name="Shenoy N."/>
            <person name="Sisk P."/>
            <person name="Stolte C."/>
            <person name="Sykes S."/>
            <person name="Walk T."/>
            <person name="White J."/>
            <person name="Yandava C."/>
            <person name="Haas B."/>
            <person name="Nusbaum C."/>
            <person name="Birren B."/>
        </authorList>
    </citation>
    <scope>NUCLEOTIDE SEQUENCE [LARGE SCALE GENOMIC DNA]</scope>
    <source>
        <strain evidence="11">ATCC 64411 / 73-15</strain>
    </source>
</reference>
<organism evidence="10 11">
    <name type="scientific">Magnaporthiopsis poae (strain ATCC 64411 / 73-15)</name>
    <name type="common">Kentucky bluegrass fungus</name>
    <name type="synonym">Magnaporthe poae</name>
    <dbReference type="NCBI Taxonomy" id="644358"/>
    <lineage>
        <taxon>Eukaryota</taxon>
        <taxon>Fungi</taxon>
        <taxon>Dikarya</taxon>
        <taxon>Ascomycota</taxon>
        <taxon>Pezizomycotina</taxon>
        <taxon>Sordariomycetes</taxon>
        <taxon>Sordariomycetidae</taxon>
        <taxon>Magnaporthales</taxon>
        <taxon>Magnaporthaceae</taxon>
        <taxon>Magnaporthiopsis</taxon>
    </lineage>
</organism>
<keyword evidence="2 8" id="KW-0812">Transmembrane</keyword>
<dbReference type="EMBL" id="GL876971">
    <property type="protein sequence ID" value="KLU88511.1"/>
    <property type="molecule type" value="Genomic_DNA"/>
</dbReference>
<evidence type="ECO:0000256" key="8">
    <source>
        <dbReference type="SAM" id="Phobius"/>
    </source>
</evidence>
<accession>A0A0C4E4U4</accession>
<sequence>MPSVPLRYPWRGSLTWPLKGDPRRYSTFPPYTEGHPLEGIGGKVVDCFKAFFGKLFFILRFLLWNFPAGLVIGTVAGIFICRNGHIKVLEPPTMFLGTELRPLKTQSHGGTSQLIVGSEWETIGANLRSIVVSKAEGVAVGLGSDHVQVSEEHGGGYVVDVLAVDHLECLGTIRKAFHSGEHHPRSKLAHCLETIRQRLTCRADLGLRGQRWWNRSDPQPGPDLDSKGRSCHDFHAFQGLLERRQIPEKIPVGFYLQPLPHQILDTRS</sequence>
<reference evidence="9" key="1">
    <citation type="submission" date="2010-05" db="EMBL/GenBank/DDBJ databases">
        <title>The Genome Sequence of Magnaporthe poae strain ATCC 64411.</title>
        <authorList>
            <consortium name="The Broad Institute Genome Sequencing Platform"/>
            <consortium name="Broad Institute Genome Sequencing Center for Infectious Disease"/>
            <person name="Ma L.-J."/>
            <person name="Dead R."/>
            <person name="Young S."/>
            <person name="Zeng Q."/>
            <person name="Koehrsen M."/>
            <person name="Alvarado L."/>
            <person name="Berlin A."/>
            <person name="Chapman S.B."/>
            <person name="Chen Z."/>
            <person name="Freedman E."/>
            <person name="Gellesch M."/>
            <person name="Goldberg J."/>
            <person name="Griggs A."/>
            <person name="Gujja S."/>
            <person name="Heilman E.R."/>
            <person name="Heiman D."/>
            <person name="Hepburn T."/>
            <person name="Howarth C."/>
            <person name="Jen D."/>
            <person name="Larson L."/>
            <person name="Mehta T."/>
            <person name="Neiman D."/>
            <person name="Pearson M."/>
            <person name="Roberts A."/>
            <person name="Saif S."/>
            <person name="Shea T."/>
            <person name="Shenoy N."/>
            <person name="Sisk P."/>
            <person name="Stolte C."/>
            <person name="Sykes S."/>
            <person name="Walk T."/>
            <person name="White J."/>
            <person name="Yandava C."/>
            <person name="Haas B."/>
            <person name="Nusbaum C."/>
            <person name="Birren B."/>
        </authorList>
    </citation>
    <scope>NUCLEOTIDE SEQUENCE</scope>
    <source>
        <strain evidence="9">ATCC 64411</strain>
    </source>
</reference>
<dbReference type="GO" id="GO:0016020">
    <property type="term" value="C:membrane"/>
    <property type="evidence" value="ECO:0007669"/>
    <property type="project" value="UniProtKB-SubCell"/>
</dbReference>